<dbReference type="GO" id="GO:0005634">
    <property type="term" value="C:nucleus"/>
    <property type="evidence" value="ECO:0007669"/>
    <property type="project" value="TreeGrafter"/>
</dbReference>
<dbReference type="OrthoDB" id="1875751at2759"/>
<evidence type="ECO:0000259" key="4">
    <source>
        <dbReference type="PROSITE" id="PS50102"/>
    </source>
</evidence>
<dbReference type="InterPro" id="IPR012677">
    <property type="entry name" value="Nucleotide-bd_a/b_plait_sf"/>
</dbReference>
<dbReference type="PANTHER" id="PTHR48024">
    <property type="entry name" value="GEO13361P1-RELATED"/>
    <property type="match status" value="1"/>
</dbReference>
<proteinExistence type="predicted"/>
<feature type="domain" description="RRM" evidence="4">
    <location>
        <begin position="171"/>
        <end position="256"/>
    </location>
</feature>
<organism evidence="5 6">
    <name type="scientific">Kingdonia uniflora</name>
    <dbReference type="NCBI Taxonomy" id="39325"/>
    <lineage>
        <taxon>Eukaryota</taxon>
        <taxon>Viridiplantae</taxon>
        <taxon>Streptophyta</taxon>
        <taxon>Embryophyta</taxon>
        <taxon>Tracheophyta</taxon>
        <taxon>Spermatophyta</taxon>
        <taxon>Magnoliopsida</taxon>
        <taxon>Ranunculales</taxon>
        <taxon>Circaeasteraceae</taxon>
        <taxon>Kingdonia</taxon>
    </lineage>
</organism>
<dbReference type="EMBL" id="JACGCM010002671">
    <property type="protein sequence ID" value="KAF6136826.1"/>
    <property type="molecule type" value="Genomic_DNA"/>
</dbReference>
<evidence type="ECO:0000256" key="2">
    <source>
        <dbReference type="PROSITE-ProRule" id="PRU00176"/>
    </source>
</evidence>
<dbReference type="FunFam" id="3.30.70.330:FF:000529">
    <property type="entry name" value="UBP1-associated protein 2C isoform A"/>
    <property type="match status" value="1"/>
</dbReference>
<sequence>MDFTNPNKRIKIEENGTTNITTDCSPIPTLTPEDFRKFIEPFTQDQLLQIIQSAALRHHDVLESIRAIANRDPAQRKLFIRGLGWDTTSDSLRALFASYGDLEEAIVILDKATGKSKGYGFVIFKNVDGAMMALKEPSKKIDGRMTVTQLASAGITTGPTASVPTGDAAFRKVFVGNVPVDMPADRLLVHFSSYGEIEEGPLGYDKVTEKSRGYAMFVYKTVEGAQASLVDPMKSIDGHSFVCRLANDSSKKGKLVNGVGKVQTLTAATPVANVGEPVGVPPQSLGPGSLGAQAPGYGAGPSGLGAPAGLGTPSGLGAPPPYGAPGSFGMPGHLGGLSAVQQGQPGMAHHHLNSSMQSTFGATGLSSVPSSLGTGAGYASGLGGPYSGLGPVPTSAGYGAAGYGAFSGMGSSLYRLPPGSTGLPSGGYPEGGHYGGLSSSTFSGHLHQPLRASTGTPVPLPPGRMYPNLPPYY</sequence>
<dbReference type="InterPro" id="IPR000504">
    <property type="entry name" value="RRM_dom"/>
</dbReference>
<evidence type="ECO:0000256" key="3">
    <source>
        <dbReference type="SAM" id="MobiDB-lite"/>
    </source>
</evidence>
<feature type="domain" description="RRM" evidence="4">
    <location>
        <begin position="76"/>
        <end position="153"/>
    </location>
</feature>
<feature type="compositionally biased region" description="Pro residues" evidence="3">
    <location>
        <begin position="458"/>
        <end position="473"/>
    </location>
</feature>
<keyword evidence="6" id="KW-1185">Reference proteome</keyword>
<dbReference type="InterPro" id="IPR050886">
    <property type="entry name" value="RNA-binding_reg"/>
</dbReference>
<name>A0A7J7L2G0_9MAGN</name>
<dbReference type="GO" id="GO:0003723">
    <property type="term" value="F:RNA binding"/>
    <property type="evidence" value="ECO:0007669"/>
    <property type="project" value="UniProtKB-UniRule"/>
</dbReference>
<protein>
    <recommendedName>
        <fullName evidence="4">RRM domain-containing protein</fullName>
    </recommendedName>
</protein>
<dbReference type="Gene3D" id="3.30.70.330">
    <property type="match status" value="2"/>
</dbReference>
<dbReference type="PANTHER" id="PTHR48024:SF25">
    <property type="entry name" value="UBP1-ASSOCIATED PROTEIN 2C"/>
    <property type="match status" value="1"/>
</dbReference>
<comment type="caution">
    <text evidence="5">The sequence shown here is derived from an EMBL/GenBank/DDBJ whole genome shotgun (WGS) entry which is preliminary data.</text>
</comment>
<evidence type="ECO:0000313" key="5">
    <source>
        <dbReference type="EMBL" id="KAF6136826.1"/>
    </source>
</evidence>
<evidence type="ECO:0000256" key="1">
    <source>
        <dbReference type="ARBA" id="ARBA00022884"/>
    </source>
</evidence>
<keyword evidence="1 2" id="KW-0694">RNA-binding</keyword>
<accession>A0A7J7L2G0</accession>
<dbReference type="AlphaFoldDB" id="A0A7J7L2G0"/>
<dbReference type="Proteomes" id="UP000541444">
    <property type="component" value="Unassembled WGS sequence"/>
</dbReference>
<reference evidence="5 6" key="1">
    <citation type="journal article" date="2020" name="IScience">
        <title>Genome Sequencing of the Endangered Kingdonia uniflora (Circaeasteraceae, Ranunculales) Reveals Potential Mechanisms of Evolutionary Specialization.</title>
        <authorList>
            <person name="Sun Y."/>
            <person name="Deng T."/>
            <person name="Zhang A."/>
            <person name="Moore M.J."/>
            <person name="Landis J.B."/>
            <person name="Lin N."/>
            <person name="Zhang H."/>
            <person name="Zhang X."/>
            <person name="Huang J."/>
            <person name="Zhang X."/>
            <person name="Sun H."/>
            <person name="Wang H."/>
        </authorList>
    </citation>
    <scope>NUCLEOTIDE SEQUENCE [LARGE SCALE GENOMIC DNA]</scope>
    <source>
        <strain evidence="5">TB1705</strain>
        <tissue evidence="5">Leaf</tissue>
    </source>
</reference>
<dbReference type="SMART" id="SM00360">
    <property type="entry name" value="RRM"/>
    <property type="match status" value="2"/>
</dbReference>
<evidence type="ECO:0000313" key="6">
    <source>
        <dbReference type="Proteomes" id="UP000541444"/>
    </source>
</evidence>
<dbReference type="PROSITE" id="PS50102">
    <property type="entry name" value="RRM"/>
    <property type="match status" value="2"/>
</dbReference>
<gene>
    <name evidence="5" type="ORF">GIB67_030111</name>
</gene>
<dbReference type="InterPro" id="IPR035979">
    <property type="entry name" value="RBD_domain_sf"/>
</dbReference>
<feature type="region of interest" description="Disordered" evidence="3">
    <location>
        <begin position="445"/>
        <end position="473"/>
    </location>
</feature>
<dbReference type="Pfam" id="PF00076">
    <property type="entry name" value="RRM_1"/>
    <property type="match status" value="2"/>
</dbReference>
<dbReference type="SUPFAM" id="SSF54928">
    <property type="entry name" value="RNA-binding domain, RBD"/>
    <property type="match status" value="2"/>
</dbReference>
<feature type="region of interest" description="Disordered" evidence="3">
    <location>
        <begin position="279"/>
        <end position="298"/>
    </location>
</feature>